<dbReference type="AlphaFoldDB" id="A0A7S3VGP3"/>
<dbReference type="EMBL" id="HBIO01031372">
    <property type="protein sequence ID" value="CAE0479201.1"/>
    <property type="molecule type" value="Transcribed_RNA"/>
</dbReference>
<evidence type="ECO:0000313" key="2">
    <source>
        <dbReference type="EMBL" id="CAE0479201.1"/>
    </source>
</evidence>
<dbReference type="InterPro" id="IPR027443">
    <property type="entry name" value="IPNS-like_sf"/>
</dbReference>
<proteinExistence type="predicted"/>
<evidence type="ECO:0000259" key="1">
    <source>
        <dbReference type="Pfam" id="PF14226"/>
    </source>
</evidence>
<organism evidence="2">
    <name type="scientific">Chaetoceros debilis</name>
    <dbReference type="NCBI Taxonomy" id="122233"/>
    <lineage>
        <taxon>Eukaryota</taxon>
        <taxon>Sar</taxon>
        <taxon>Stramenopiles</taxon>
        <taxon>Ochrophyta</taxon>
        <taxon>Bacillariophyta</taxon>
        <taxon>Coscinodiscophyceae</taxon>
        <taxon>Chaetocerotophycidae</taxon>
        <taxon>Chaetocerotales</taxon>
        <taxon>Chaetocerotaceae</taxon>
        <taxon>Chaetoceros</taxon>
    </lineage>
</organism>
<dbReference type="PANTHER" id="PTHR33594">
    <property type="entry name" value="SUPERFAMILY HYDROLASE, PUTATIVE (AFU_ORTHOLOGUE AFUA_1G03035)-RELATED"/>
    <property type="match status" value="1"/>
</dbReference>
<dbReference type="Gene3D" id="1.20.58.1910">
    <property type="match status" value="1"/>
</dbReference>
<dbReference type="Pfam" id="PF14226">
    <property type="entry name" value="DIOX_N"/>
    <property type="match status" value="1"/>
</dbReference>
<feature type="domain" description="Non-haem dioxygenase N-terminal" evidence="1">
    <location>
        <begin position="22"/>
        <end position="87"/>
    </location>
</feature>
<dbReference type="PANTHER" id="PTHR33594:SF1">
    <property type="entry name" value="HD_PDEASE DOMAIN-CONTAINING PROTEIN"/>
    <property type="match status" value="1"/>
</dbReference>
<protein>
    <recommendedName>
        <fullName evidence="1">Non-haem dioxygenase N-terminal domain-containing protein</fullName>
    </recommendedName>
</protein>
<dbReference type="InterPro" id="IPR026992">
    <property type="entry name" value="DIOX_N"/>
</dbReference>
<reference evidence="2" key="1">
    <citation type="submission" date="2021-01" db="EMBL/GenBank/DDBJ databases">
        <authorList>
            <person name="Corre E."/>
            <person name="Pelletier E."/>
            <person name="Niang G."/>
            <person name="Scheremetjew M."/>
            <person name="Finn R."/>
            <person name="Kale V."/>
            <person name="Holt S."/>
            <person name="Cochrane G."/>
            <person name="Meng A."/>
            <person name="Brown T."/>
            <person name="Cohen L."/>
        </authorList>
    </citation>
    <scope>NUCLEOTIDE SEQUENCE</scope>
    <source>
        <strain evidence="2">MM31A-1</strain>
    </source>
</reference>
<dbReference type="SUPFAM" id="SSF109604">
    <property type="entry name" value="HD-domain/PDEase-like"/>
    <property type="match status" value="1"/>
</dbReference>
<name>A0A7S3VGP3_9STRA</name>
<gene>
    <name evidence="2" type="ORF">CDEB00056_LOCUS24055</name>
</gene>
<sequence>MVQNSIGLRSQQGNQLHPPVISLTSNSVIQEIDEACSTWGAFVLTDHGIGPETLYRILDLGQEFFDLPLDTQIKYNLQEYGAKWQGFFVPIGGERSVNRKIAKKVAKMFPELVPERFWRNLHSTSQPLPRDALVVQCLDMSAISKAEVKVKNFYVEHTEIKASHGWTHIDAVYKHTKKALLSLEYKVSSKVAMEIKLTALCHDMDDKKYFPDTRPGDYPNASAILEAVGITHDDDSGSHERILKMISWVGCSENGNSVPEEIEDAETYHLLIPRWADRLEAVGARGVVRCYQYNQEKGRPLSTEASPRPQNEEELWDKYAIPSKLQDYMDRGGTSTDMISHYYDKLLHISRPPAVIVRNPYLEGQAGSSSTDLVEVCLRYGKTGEVDEDFIMNMMIK</sequence>
<dbReference type="Gene3D" id="2.60.120.330">
    <property type="entry name" value="B-lactam Antibiotic, Isopenicillin N Synthase, Chain"/>
    <property type="match status" value="1"/>
</dbReference>
<dbReference type="SUPFAM" id="SSF51197">
    <property type="entry name" value="Clavaminate synthase-like"/>
    <property type="match status" value="1"/>
</dbReference>
<accession>A0A7S3VGP3</accession>